<dbReference type="OrthoDB" id="10262609at2759"/>
<keyword evidence="4" id="KW-1185">Reference proteome</keyword>
<dbReference type="SMART" id="SM01388">
    <property type="entry name" value="Mob1_phocein"/>
    <property type="match status" value="1"/>
</dbReference>
<feature type="region of interest" description="Disordered" evidence="2">
    <location>
        <begin position="383"/>
        <end position="518"/>
    </location>
</feature>
<keyword evidence="1" id="KW-0479">Metal-binding</keyword>
<dbReference type="InterPro" id="IPR005301">
    <property type="entry name" value="MOB_kinase_act_fam"/>
</dbReference>
<feature type="compositionally biased region" description="Basic and acidic residues" evidence="2">
    <location>
        <begin position="427"/>
        <end position="449"/>
    </location>
</feature>
<feature type="binding site" evidence="1">
    <location>
        <position position="149"/>
    </location>
    <ligand>
        <name>Zn(2+)</name>
        <dbReference type="ChEBI" id="CHEBI:29105"/>
    </ligand>
</feature>
<dbReference type="InterPro" id="IPR036703">
    <property type="entry name" value="MOB_kinase_act_sf"/>
</dbReference>
<dbReference type="Gene3D" id="1.20.140.30">
    <property type="entry name" value="MOB kinase activator"/>
    <property type="match status" value="1"/>
</dbReference>
<feature type="binding site" evidence="1">
    <location>
        <position position="144"/>
    </location>
    <ligand>
        <name>Zn(2+)</name>
        <dbReference type="ChEBI" id="CHEBI:29105"/>
    </ligand>
</feature>
<feature type="compositionally biased region" description="Low complexity" evidence="2">
    <location>
        <begin position="451"/>
        <end position="472"/>
    </location>
</feature>
<evidence type="ECO:0000256" key="2">
    <source>
        <dbReference type="SAM" id="MobiDB-lite"/>
    </source>
</evidence>
<feature type="compositionally biased region" description="Pro residues" evidence="2">
    <location>
        <begin position="1"/>
        <end position="16"/>
    </location>
</feature>
<organism evidence="3 4">
    <name type="scientific">[Torrubiella] hemipterigena</name>
    <dbReference type="NCBI Taxonomy" id="1531966"/>
    <lineage>
        <taxon>Eukaryota</taxon>
        <taxon>Fungi</taxon>
        <taxon>Dikarya</taxon>
        <taxon>Ascomycota</taxon>
        <taxon>Pezizomycotina</taxon>
        <taxon>Sordariomycetes</taxon>
        <taxon>Hypocreomycetidae</taxon>
        <taxon>Hypocreales</taxon>
        <taxon>Clavicipitaceae</taxon>
        <taxon>Clavicipitaceae incertae sedis</taxon>
        <taxon>'Torrubiella' clade</taxon>
    </lineage>
</organism>
<reference evidence="3 4" key="1">
    <citation type="journal article" date="2015" name="Genome Announc.">
        <title>Draft Genome Sequence and Gene Annotation of the Entomopathogenic Fungus Verticillium hemipterigenum.</title>
        <authorList>
            <person name="Horn F."/>
            <person name="Habel A."/>
            <person name="Scharf D.H."/>
            <person name="Dworschak J."/>
            <person name="Brakhage A.A."/>
            <person name="Guthke R."/>
            <person name="Hertweck C."/>
            <person name="Linde J."/>
        </authorList>
    </citation>
    <scope>NUCLEOTIDE SEQUENCE [LARGE SCALE GENOMIC DNA]</scope>
</reference>
<keyword evidence="1" id="KW-0862">Zinc</keyword>
<proteinExistence type="predicted"/>
<gene>
    <name evidence="3" type="ORF">VHEMI03539</name>
</gene>
<dbReference type="PANTHER" id="PTHR22599">
    <property type="entry name" value="MPS ONE BINDER KINASE ACTIVATOR-LIKE MOB"/>
    <property type="match status" value="1"/>
</dbReference>
<evidence type="ECO:0000313" key="4">
    <source>
        <dbReference type="Proteomes" id="UP000039046"/>
    </source>
</evidence>
<feature type="region of interest" description="Disordered" evidence="2">
    <location>
        <begin position="270"/>
        <end position="336"/>
    </location>
</feature>
<dbReference type="Pfam" id="PF03637">
    <property type="entry name" value="Mob1_phocein"/>
    <property type="match status" value="1"/>
</dbReference>
<dbReference type="AlphaFoldDB" id="A0A0A1SYS5"/>
<feature type="compositionally biased region" description="Polar residues" evidence="2">
    <location>
        <begin position="324"/>
        <end position="333"/>
    </location>
</feature>
<accession>A0A0A1SYS5</accession>
<dbReference type="HOGENOM" id="CLU_027210_1_1_1"/>
<dbReference type="STRING" id="1531966.A0A0A1SYS5"/>
<name>A0A0A1SYS5_9HYPO</name>
<feature type="region of interest" description="Disordered" evidence="2">
    <location>
        <begin position="1"/>
        <end position="31"/>
    </location>
</feature>
<feature type="compositionally biased region" description="Acidic residues" evidence="2">
    <location>
        <begin position="270"/>
        <end position="282"/>
    </location>
</feature>
<sequence length="518" mass="56144">MSMPPSSPRLPSPPPAAEIQVTPNSPSGGPAATLQATEMEQTVIDAHSKRRIHPGTKSADMATGPPLVPLAELDSAFSLQEHLAALHYHHTAQGTRQVDRTTALQLTQPPTGIDRTLWLYELCRFLIAQCNTLVVGFLFDTPPCSASTCPEMRASEWQFLCAVHEQPKSCCAIDYCCHTLDWAANVVSDQKLFPSRCLVVSDPHSKNVGVKNLVNVFRRLHRIFAHAWFQHRDVFWTVEGQTGLYVFFKTVCDIYDLLPAENYKLPPEAEGLEAESAEEDSEQQLRPTILKPPLEPSVAEPESEETDNSHLSAARTNTRRHIRSSPSTGSAVTTVIEADEDEADALSRGIDSMSIASIAPDDVTPLPSAIPSEAKTLEMILDSKYDEPELPPSATHQKLPPPDPSEEEEAPATVDTHPPTVPSASDAKNDEGSEEEGHAKKTEDTEEHIVATVTSITDDATADATKPTNPTTNQGEGQTTKHAKANESGTLETSKSEESDLNKVTTGDAADESAKDAA</sequence>
<feature type="binding site" evidence="1">
    <location>
        <position position="231"/>
    </location>
    <ligand>
        <name>Zn(2+)</name>
        <dbReference type="ChEBI" id="CHEBI:29105"/>
    </ligand>
</feature>
<protein>
    <submittedName>
        <fullName evidence="3">Putative Mob1/phocein family protein</fullName>
    </submittedName>
</protein>
<dbReference type="EMBL" id="CDHN01000002">
    <property type="protein sequence ID" value="CEJ84651.1"/>
    <property type="molecule type" value="Genomic_DNA"/>
</dbReference>
<dbReference type="SUPFAM" id="SSF101152">
    <property type="entry name" value="Mob1/phocein"/>
    <property type="match status" value="1"/>
</dbReference>
<evidence type="ECO:0000256" key="1">
    <source>
        <dbReference type="PIRSR" id="PIRSR605301-1"/>
    </source>
</evidence>
<feature type="binding site" evidence="1">
    <location>
        <position position="226"/>
    </location>
    <ligand>
        <name>Zn(2+)</name>
        <dbReference type="ChEBI" id="CHEBI:29105"/>
    </ligand>
</feature>
<dbReference type="Proteomes" id="UP000039046">
    <property type="component" value="Unassembled WGS sequence"/>
</dbReference>
<evidence type="ECO:0000313" key="3">
    <source>
        <dbReference type="EMBL" id="CEJ84651.1"/>
    </source>
</evidence>